<reference evidence="2 3" key="1">
    <citation type="submission" date="2020-08" db="EMBL/GenBank/DDBJ databases">
        <authorList>
            <person name="Liu C."/>
            <person name="Sun Q."/>
        </authorList>
    </citation>
    <scope>NUCLEOTIDE SEQUENCE [LARGE SCALE GENOMIC DNA]</scope>
    <source>
        <strain evidence="2 3">NSJ-61</strain>
    </source>
</reference>
<dbReference type="PROSITE" id="PS51186">
    <property type="entry name" value="GNAT"/>
    <property type="match status" value="1"/>
</dbReference>
<evidence type="ECO:0000313" key="3">
    <source>
        <dbReference type="Proteomes" id="UP000515856"/>
    </source>
</evidence>
<dbReference type="AlphaFoldDB" id="A0A7G9GS90"/>
<sequence length="144" mass="16853">MKYEIRRVTENDYLDIHALNQQLGYEYDKDKVKERISNLLDAGTDIITVLEVEGKVVGYIHGIPYNTLYTDNLINMVAIVFSNSVEIDAKAKGELFFEFEKRVKKNGYHGIRLTADVERDLLHEFLVSNGFENKRDLKHYIKYF</sequence>
<organism evidence="2 3">
    <name type="scientific">[Eubacterium] hominis</name>
    <dbReference type="NCBI Taxonomy" id="2764325"/>
    <lineage>
        <taxon>Bacteria</taxon>
        <taxon>Bacillati</taxon>
        <taxon>Bacillota</taxon>
        <taxon>Erysipelotrichia</taxon>
        <taxon>Erysipelotrichales</taxon>
        <taxon>Erysipelotrichaceae</taxon>
        <taxon>Amedibacillus</taxon>
    </lineage>
</organism>
<dbReference type="RefSeq" id="WP_117454643.1">
    <property type="nucleotide sequence ID" value="NZ_CP060636.1"/>
</dbReference>
<feature type="domain" description="N-acetyltransferase" evidence="1">
    <location>
        <begin position="3"/>
        <end position="144"/>
    </location>
</feature>
<dbReference type="EMBL" id="CP060636">
    <property type="protein sequence ID" value="QNM13672.1"/>
    <property type="molecule type" value="Genomic_DNA"/>
</dbReference>
<evidence type="ECO:0000313" key="2">
    <source>
        <dbReference type="EMBL" id="QNM13672.1"/>
    </source>
</evidence>
<dbReference type="SUPFAM" id="SSF55729">
    <property type="entry name" value="Acyl-CoA N-acyltransferases (Nat)"/>
    <property type="match status" value="1"/>
</dbReference>
<dbReference type="GO" id="GO:0016747">
    <property type="term" value="F:acyltransferase activity, transferring groups other than amino-acyl groups"/>
    <property type="evidence" value="ECO:0007669"/>
    <property type="project" value="InterPro"/>
</dbReference>
<keyword evidence="2" id="KW-0808">Transferase</keyword>
<dbReference type="InterPro" id="IPR016181">
    <property type="entry name" value="Acyl_CoA_acyltransferase"/>
</dbReference>
<gene>
    <name evidence="2" type="ORF">H9Q80_06935</name>
</gene>
<protein>
    <submittedName>
        <fullName evidence="2">GNAT family N-acetyltransferase</fullName>
    </submittedName>
</protein>
<keyword evidence="3" id="KW-1185">Reference proteome</keyword>
<accession>A0A7G9GS90</accession>
<dbReference type="Proteomes" id="UP000515856">
    <property type="component" value="Chromosome"/>
</dbReference>
<dbReference type="Gene3D" id="3.40.630.30">
    <property type="match status" value="1"/>
</dbReference>
<proteinExistence type="predicted"/>
<name>A0A7G9GS90_9FIRM</name>
<dbReference type="KEGG" id="ehn:H9Q80_06935"/>
<evidence type="ECO:0000259" key="1">
    <source>
        <dbReference type="PROSITE" id="PS51186"/>
    </source>
</evidence>
<dbReference type="InterPro" id="IPR000182">
    <property type="entry name" value="GNAT_dom"/>
</dbReference>